<comment type="caution">
    <text evidence="2">The sequence shown here is derived from an EMBL/GenBank/DDBJ whole genome shotgun (WGS) entry which is preliminary data.</text>
</comment>
<dbReference type="AlphaFoldDB" id="A0A367ZT71"/>
<evidence type="ECO:0000313" key="2">
    <source>
        <dbReference type="EMBL" id="RCK80541.1"/>
    </source>
</evidence>
<gene>
    <name evidence="2" type="ORF">OZSIB_3287</name>
</gene>
<keyword evidence="1" id="KW-1133">Transmembrane helix</keyword>
<dbReference type="Gene3D" id="3.30.70.60">
    <property type="match status" value="1"/>
</dbReference>
<keyword evidence="1" id="KW-0472">Membrane</keyword>
<evidence type="ECO:0000313" key="3">
    <source>
        <dbReference type="Proteomes" id="UP000252355"/>
    </source>
</evidence>
<reference evidence="2 3" key="1">
    <citation type="submission" date="2018-05" db="EMBL/GenBank/DDBJ databases">
        <title>A metagenomic window into the 2 km-deep terrestrial subsurface aquifer revealed taxonomically and functionally diverse microbial community comprising novel uncultured bacterial lineages.</title>
        <authorList>
            <person name="Kadnikov V.V."/>
            <person name="Mardanov A.V."/>
            <person name="Beletsky A.V."/>
            <person name="Banks D."/>
            <person name="Pimenov N.V."/>
            <person name="Frank Y.A."/>
            <person name="Karnachuk O.V."/>
            <person name="Ravin N.V."/>
        </authorList>
    </citation>
    <scope>NUCLEOTIDE SEQUENCE [LARGE SCALE GENOMIC DNA]</scope>
    <source>
        <strain evidence="2">BY5</strain>
    </source>
</reference>
<evidence type="ECO:0000256" key="1">
    <source>
        <dbReference type="SAM" id="Phobius"/>
    </source>
</evidence>
<sequence>MMNPKEVQRLKERAPLPLIVTVIMFFAPQFLIDPLIDNLETTGKTFDGLVAQVQGALRQRTLDQGLSARRAAVRREMDRLEAWLPPEDYLPTLIDQFNALADILGVEIRSVTYRFPSSTPEAGPSRRVDIHLALAASYEAMRSFLQAVEGLPSPLVLTEVVANQDQTFTVSLQHLVKP</sequence>
<keyword evidence="1" id="KW-0812">Transmembrane</keyword>
<accession>A0A367ZT71</accession>
<evidence type="ECO:0008006" key="4">
    <source>
        <dbReference type="Google" id="ProtNLM"/>
    </source>
</evidence>
<dbReference type="InterPro" id="IPR014717">
    <property type="entry name" value="Transl_elong_EF1B/ribsomal_bS6"/>
</dbReference>
<dbReference type="EMBL" id="QOQW01000006">
    <property type="protein sequence ID" value="RCK80541.1"/>
    <property type="molecule type" value="Genomic_DNA"/>
</dbReference>
<proteinExistence type="predicted"/>
<feature type="transmembrane region" description="Helical" evidence="1">
    <location>
        <begin position="14"/>
        <end position="32"/>
    </location>
</feature>
<name>A0A367ZT71_9BACT</name>
<organism evidence="2 3">
    <name type="scientific">Candidatus Ozemobacter sibiricus</name>
    <dbReference type="NCBI Taxonomy" id="2268124"/>
    <lineage>
        <taxon>Bacteria</taxon>
        <taxon>Candidatus Ozemobacteria</taxon>
        <taxon>Candidatus Ozemobacterales</taxon>
        <taxon>Candidatus Ozemobacteraceae</taxon>
        <taxon>Candidatus Ozemobacter</taxon>
    </lineage>
</organism>
<protein>
    <recommendedName>
        <fullName evidence="4">Type IV pilus biogenesis protein PilO</fullName>
    </recommendedName>
</protein>
<dbReference type="Proteomes" id="UP000252355">
    <property type="component" value="Unassembled WGS sequence"/>
</dbReference>